<feature type="binding site" evidence="3">
    <location>
        <position position="137"/>
    </location>
    <ligand>
        <name>a divalent metal cation</name>
        <dbReference type="ChEBI" id="CHEBI:60240"/>
    </ligand>
</feature>
<keyword evidence="5" id="KW-1185">Reference proteome</keyword>
<evidence type="ECO:0000256" key="1">
    <source>
        <dbReference type="ARBA" id="ARBA00008635"/>
    </source>
</evidence>
<dbReference type="InterPro" id="IPR007837">
    <property type="entry name" value="DinB"/>
</dbReference>
<evidence type="ECO:0000313" key="4">
    <source>
        <dbReference type="EMBL" id="MVA75211.1"/>
    </source>
</evidence>
<proteinExistence type="inferred from homology"/>
<dbReference type="InterPro" id="IPR034660">
    <property type="entry name" value="DinB/YfiT-like"/>
</dbReference>
<evidence type="ECO:0008006" key="6">
    <source>
        <dbReference type="Google" id="ProtNLM"/>
    </source>
</evidence>
<dbReference type="Gene3D" id="1.20.120.450">
    <property type="entry name" value="dinb family like domain"/>
    <property type="match status" value="1"/>
</dbReference>
<feature type="binding site" evidence="3">
    <location>
        <position position="48"/>
    </location>
    <ligand>
        <name>a divalent metal cation</name>
        <dbReference type="ChEBI" id="CHEBI:60240"/>
    </ligand>
</feature>
<keyword evidence="2 3" id="KW-0479">Metal-binding</keyword>
<dbReference type="EMBL" id="WPCU01000004">
    <property type="protein sequence ID" value="MVA75211.1"/>
    <property type="molecule type" value="Genomic_DNA"/>
</dbReference>
<protein>
    <recommendedName>
        <fullName evidence="6">Damage-inducible protein DinB</fullName>
    </recommendedName>
</protein>
<dbReference type="Proteomes" id="UP000435304">
    <property type="component" value="Unassembled WGS sequence"/>
</dbReference>
<dbReference type="RefSeq" id="WP_156608195.1">
    <property type="nucleotide sequence ID" value="NZ_WPCU01000004.1"/>
</dbReference>
<dbReference type="Pfam" id="PF05163">
    <property type="entry name" value="DinB"/>
    <property type="match status" value="1"/>
</dbReference>
<evidence type="ECO:0000256" key="2">
    <source>
        <dbReference type="ARBA" id="ARBA00022723"/>
    </source>
</evidence>
<comment type="similarity">
    <text evidence="1">Belongs to the DinB family.</text>
</comment>
<dbReference type="GO" id="GO:0046872">
    <property type="term" value="F:metal ion binding"/>
    <property type="evidence" value="ECO:0007669"/>
    <property type="project" value="UniProtKB-KW"/>
</dbReference>
<accession>A0A6A9URC3</accession>
<comment type="caution">
    <text evidence="4">The sequence shown here is derived from an EMBL/GenBank/DDBJ whole genome shotgun (WGS) entry which is preliminary data.</text>
</comment>
<evidence type="ECO:0000256" key="3">
    <source>
        <dbReference type="PIRSR" id="PIRSR607837-1"/>
    </source>
</evidence>
<feature type="binding site" evidence="3">
    <location>
        <position position="133"/>
    </location>
    <ligand>
        <name>a divalent metal cation</name>
        <dbReference type="ChEBI" id="CHEBI:60240"/>
    </ligand>
</feature>
<organism evidence="4 5">
    <name type="scientific">Auraticoccus cholistanensis</name>
    <dbReference type="NCBI Taxonomy" id="2656650"/>
    <lineage>
        <taxon>Bacteria</taxon>
        <taxon>Bacillati</taxon>
        <taxon>Actinomycetota</taxon>
        <taxon>Actinomycetes</taxon>
        <taxon>Propionibacteriales</taxon>
        <taxon>Propionibacteriaceae</taxon>
        <taxon>Auraticoccus</taxon>
    </lineage>
</organism>
<reference evidence="4 5" key="1">
    <citation type="submission" date="2019-12" db="EMBL/GenBank/DDBJ databases">
        <title>Auraticoccus cholistani sp. nov., an actinomycete isolated from soil of Cholistan desert.</title>
        <authorList>
            <person name="Cheema M.T."/>
        </authorList>
    </citation>
    <scope>NUCLEOTIDE SEQUENCE [LARGE SCALE GENOMIC DNA]</scope>
    <source>
        <strain evidence="4 5">F435</strain>
    </source>
</reference>
<sequence>MNDLVLDSFRHSTWATRRLVDVCRPLREEQLRATGVGTYGDIPTTLDHVVRSDTSYCRRVATVLGVDAGLDRYDSYRAEPERDLDELDVLAERTGRAWEAVLATEIDPEIVVPLDAGVRRCRLGIFFAQALNHANHHREQVCAILTGLGLEAPSIQAWEYGWATGRVWDTPGAATS</sequence>
<dbReference type="AlphaFoldDB" id="A0A6A9URC3"/>
<gene>
    <name evidence="4" type="ORF">GC722_04075</name>
</gene>
<name>A0A6A9URC3_9ACTN</name>
<dbReference type="SUPFAM" id="SSF109854">
    <property type="entry name" value="DinB/YfiT-like putative metalloenzymes"/>
    <property type="match status" value="1"/>
</dbReference>
<evidence type="ECO:0000313" key="5">
    <source>
        <dbReference type="Proteomes" id="UP000435304"/>
    </source>
</evidence>